<name>A0A9N8YPI5_9GLOM</name>
<proteinExistence type="predicted"/>
<feature type="domain" description="HMG box" evidence="1">
    <location>
        <begin position="42"/>
        <end position="97"/>
    </location>
</feature>
<sequence>MKPVYFVPQTGSNENITDKEMVKQCYEIPSPNDFEDLKGKCSPFFLFRRKVHEAIQKSGRVISAGKLSKLAAELWKEISLNEKKIYKRLSVALLRRHVVWVNSSSTQQPQTPIANVAEPEFLQPQTPIAKVAEPECLQQPQTPIANVAEPELFIPSIQQPQTPIVKVAEPESFISSTQQPETPIPKVVEEEFFIYSKVVWANEGAALFGLSLYACNLNENEMSL</sequence>
<evidence type="ECO:0000313" key="3">
    <source>
        <dbReference type="Proteomes" id="UP000789831"/>
    </source>
</evidence>
<dbReference type="OrthoDB" id="6247875at2759"/>
<gene>
    <name evidence="2" type="ORF">AGERDE_LOCUS778</name>
</gene>
<reference evidence="2" key="1">
    <citation type="submission" date="2021-06" db="EMBL/GenBank/DDBJ databases">
        <authorList>
            <person name="Kallberg Y."/>
            <person name="Tangrot J."/>
            <person name="Rosling A."/>
        </authorList>
    </citation>
    <scope>NUCLEOTIDE SEQUENCE</scope>
    <source>
        <strain evidence="2">MT106</strain>
    </source>
</reference>
<dbReference type="EMBL" id="CAJVPL010000041">
    <property type="protein sequence ID" value="CAG8437509.1"/>
    <property type="molecule type" value="Genomic_DNA"/>
</dbReference>
<dbReference type="Gene3D" id="1.10.30.10">
    <property type="entry name" value="High mobility group box domain"/>
    <property type="match status" value="1"/>
</dbReference>
<accession>A0A9N8YPI5</accession>
<dbReference type="InterPro" id="IPR036910">
    <property type="entry name" value="HMG_box_dom_sf"/>
</dbReference>
<comment type="caution">
    <text evidence="2">The sequence shown here is derived from an EMBL/GenBank/DDBJ whole genome shotgun (WGS) entry which is preliminary data.</text>
</comment>
<dbReference type="Proteomes" id="UP000789831">
    <property type="component" value="Unassembled WGS sequence"/>
</dbReference>
<organism evidence="2 3">
    <name type="scientific">Ambispora gerdemannii</name>
    <dbReference type="NCBI Taxonomy" id="144530"/>
    <lineage>
        <taxon>Eukaryota</taxon>
        <taxon>Fungi</taxon>
        <taxon>Fungi incertae sedis</taxon>
        <taxon>Mucoromycota</taxon>
        <taxon>Glomeromycotina</taxon>
        <taxon>Glomeromycetes</taxon>
        <taxon>Archaeosporales</taxon>
        <taxon>Ambisporaceae</taxon>
        <taxon>Ambispora</taxon>
    </lineage>
</organism>
<dbReference type="InterPro" id="IPR009071">
    <property type="entry name" value="HMG_box_dom"/>
</dbReference>
<dbReference type="AlphaFoldDB" id="A0A9N8YPI5"/>
<dbReference type="SUPFAM" id="SSF47095">
    <property type="entry name" value="HMG-box"/>
    <property type="match status" value="1"/>
</dbReference>
<protein>
    <submittedName>
        <fullName evidence="2">4418_t:CDS:1</fullName>
    </submittedName>
</protein>
<dbReference type="CDD" id="cd00084">
    <property type="entry name" value="HMG-box_SF"/>
    <property type="match status" value="1"/>
</dbReference>
<keyword evidence="3" id="KW-1185">Reference proteome</keyword>
<evidence type="ECO:0000313" key="2">
    <source>
        <dbReference type="EMBL" id="CAG8437509.1"/>
    </source>
</evidence>
<evidence type="ECO:0000259" key="1">
    <source>
        <dbReference type="Pfam" id="PF00505"/>
    </source>
</evidence>
<dbReference type="Pfam" id="PF00505">
    <property type="entry name" value="HMG_box"/>
    <property type="match status" value="1"/>
</dbReference>